<keyword evidence="3" id="KW-1185">Reference proteome</keyword>
<evidence type="ECO:0000313" key="3">
    <source>
        <dbReference type="Proteomes" id="UP000682134"/>
    </source>
</evidence>
<evidence type="ECO:0000256" key="1">
    <source>
        <dbReference type="SAM" id="Phobius"/>
    </source>
</evidence>
<dbReference type="AlphaFoldDB" id="A0A940NSW7"/>
<feature type="transmembrane region" description="Helical" evidence="1">
    <location>
        <begin position="113"/>
        <end position="133"/>
    </location>
</feature>
<keyword evidence="1" id="KW-0472">Membrane</keyword>
<feature type="transmembrane region" description="Helical" evidence="1">
    <location>
        <begin position="55"/>
        <end position="78"/>
    </location>
</feature>
<feature type="transmembrane region" description="Helical" evidence="1">
    <location>
        <begin position="84"/>
        <end position="101"/>
    </location>
</feature>
<organism evidence="2 3">
    <name type="scientific">Gottfriedia endophytica</name>
    <dbReference type="NCBI Taxonomy" id="2820819"/>
    <lineage>
        <taxon>Bacteria</taxon>
        <taxon>Bacillati</taxon>
        <taxon>Bacillota</taxon>
        <taxon>Bacilli</taxon>
        <taxon>Bacillales</taxon>
        <taxon>Bacillaceae</taxon>
        <taxon>Gottfriedia</taxon>
    </lineage>
</organism>
<proteinExistence type="predicted"/>
<protein>
    <submittedName>
        <fullName evidence="2">HXXEE domain-containing protein</fullName>
    </submittedName>
</protein>
<dbReference type="EMBL" id="JAGIYQ010000011">
    <property type="protein sequence ID" value="MBP0726442.1"/>
    <property type="molecule type" value="Genomic_DNA"/>
</dbReference>
<dbReference type="Proteomes" id="UP000682134">
    <property type="component" value="Unassembled WGS sequence"/>
</dbReference>
<dbReference type="InterPro" id="IPR025671">
    <property type="entry name" value="HXXEE"/>
</dbReference>
<accession>A0A940NSW7</accession>
<feature type="transmembrane region" description="Helical" evidence="1">
    <location>
        <begin position="145"/>
        <end position="167"/>
    </location>
</feature>
<dbReference type="Pfam" id="PF13787">
    <property type="entry name" value="HXXEE"/>
    <property type="match status" value="1"/>
</dbReference>
<keyword evidence="1" id="KW-1133">Transmembrane helix</keyword>
<name>A0A940NSW7_9BACI</name>
<comment type="caution">
    <text evidence="2">The sequence shown here is derived from an EMBL/GenBank/DDBJ whole genome shotgun (WGS) entry which is preliminary data.</text>
</comment>
<dbReference type="RefSeq" id="WP_209406786.1">
    <property type="nucleotide sequence ID" value="NZ_JAGIYQ010000011.1"/>
</dbReference>
<gene>
    <name evidence="2" type="ORF">J5Y03_14875</name>
</gene>
<sequence>MFTSLIWLVSCVFIIHDFEEIIVMEKWIQKNEKDLLTKLPLKFHRYFQKLFPKNTAGFALAVLVEYVVIMVCTFIAIFDKQHEWAVIGVLSIVSILFLHCFTHIGQSIMLKRYTPGVFTAIILLIPFSLYFYHFGLTHQMIDWRMIWLSVPIGIIILVIFNQLGLFLGKKFEK</sequence>
<evidence type="ECO:0000313" key="2">
    <source>
        <dbReference type="EMBL" id="MBP0726442.1"/>
    </source>
</evidence>
<keyword evidence="1" id="KW-0812">Transmembrane</keyword>
<reference evidence="2" key="1">
    <citation type="submission" date="2021-04" db="EMBL/GenBank/DDBJ databases">
        <title>Genome seq and assembly of Bacillus sp.</title>
        <authorList>
            <person name="Chhetri G."/>
        </authorList>
    </citation>
    <scope>NUCLEOTIDE SEQUENCE</scope>
    <source>
        <strain evidence="2">RG28</strain>
    </source>
</reference>